<dbReference type="Pfam" id="PF00134">
    <property type="entry name" value="Cyclin_N"/>
    <property type="match status" value="1"/>
</dbReference>
<keyword evidence="2 4" id="KW-0195">Cyclin</keyword>
<evidence type="ECO:0000256" key="3">
    <source>
        <dbReference type="ARBA" id="ARBA00023306"/>
    </source>
</evidence>
<comment type="similarity">
    <text evidence="4">Belongs to the cyclin family.</text>
</comment>
<dbReference type="InterPro" id="IPR036915">
    <property type="entry name" value="Cyclin-like_sf"/>
</dbReference>
<dbReference type="InterPro" id="IPR006671">
    <property type="entry name" value="Cyclin_N"/>
</dbReference>
<feature type="domain" description="Cyclin C-terminal" evidence="7">
    <location>
        <begin position="238"/>
        <end position="351"/>
    </location>
</feature>
<evidence type="ECO:0000256" key="1">
    <source>
        <dbReference type="ARBA" id="ARBA00022618"/>
    </source>
</evidence>
<feature type="compositionally biased region" description="Basic and acidic residues" evidence="5">
    <location>
        <begin position="1"/>
        <end position="16"/>
    </location>
</feature>
<evidence type="ECO:0000256" key="5">
    <source>
        <dbReference type="SAM" id="MobiDB-lite"/>
    </source>
</evidence>
<dbReference type="EMBL" id="JAKKPZ010000003">
    <property type="protein sequence ID" value="KAI1723446.1"/>
    <property type="molecule type" value="Genomic_DNA"/>
</dbReference>
<dbReference type="AlphaFoldDB" id="A0AAD4RB62"/>
<accession>A0AAD4RB62</accession>
<comment type="caution">
    <text evidence="8">The sequence shown here is derived from an EMBL/GenBank/DDBJ whole genome shotgun (WGS) entry which is preliminary data.</text>
</comment>
<organism evidence="8 9">
    <name type="scientific">Ditylenchus destructor</name>
    <dbReference type="NCBI Taxonomy" id="166010"/>
    <lineage>
        <taxon>Eukaryota</taxon>
        <taxon>Metazoa</taxon>
        <taxon>Ecdysozoa</taxon>
        <taxon>Nematoda</taxon>
        <taxon>Chromadorea</taxon>
        <taxon>Rhabditida</taxon>
        <taxon>Tylenchina</taxon>
        <taxon>Tylenchomorpha</taxon>
        <taxon>Sphaerularioidea</taxon>
        <taxon>Anguinidae</taxon>
        <taxon>Anguininae</taxon>
        <taxon>Ditylenchus</taxon>
    </lineage>
</organism>
<evidence type="ECO:0000259" key="7">
    <source>
        <dbReference type="SMART" id="SM01332"/>
    </source>
</evidence>
<evidence type="ECO:0000313" key="9">
    <source>
        <dbReference type="Proteomes" id="UP001201812"/>
    </source>
</evidence>
<dbReference type="SMART" id="SM01332">
    <property type="entry name" value="Cyclin_C"/>
    <property type="match status" value="1"/>
</dbReference>
<protein>
    <submittedName>
        <fullName evidence="8">G2/mitotic-specific cyclin-B</fullName>
    </submittedName>
</protein>
<keyword evidence="1" id="KW-0132">Cell division</keyword>
<keyword evidence="9" id="KW-1185">Reference proteome</keyword>
<dbReference type="Gene3D" id="1.10.472.10">
    <property type="entry name" value="Cyclin-like"/>
    <property type="match status" value="2"/>
</dbReference>
<evidence type="ECO:0000313" key="8">
    <source>
        <dbReference type="EMBL" id="KAI1723446.1"/>
    </source>
</evidence>
<evidence type="ECO:0000259" key="6">
    <source>
        <dbReference type="SMART" id="SM00385"/>
    </source>
</evidence>
<dbReference type="InterPro" id="IPR013763">
    <property type="entry name" value="Cyclin-like_dom"/>
</dbReference>
<feature type="domain" description="Cyclin-like" evidence="6">
    <location>
        <begin position="143"/>
        <end position="229"/>
    </location>
</feature>
<evidence type="ECO:0000256" key="2">
    <source>
        <dbReference type="ARBA" id="ARBA00023127"/>
    </source>
</evidence>
<feature type="region of interest" description="Disordered" evidence="5">
    <location>
        <begin position="1"/>
        <end position="25"/>
    </location>
</feature>
<keyword evidence="3" id="KW-0131">Cell cycle</keyword>
<dbReference type="PANTHER" id="PTHR10177">
    <property type="entry name" value="CYCLINS"/>
    <property type="match status" value="1"/>
</dbReference>
<dbReference type="InterPro" id="IPR039361">
    <property type="entry name" value="Cyclin"/>
</dbReference>
<dbReference type="SMART" id="SM00385">
    <property type="entry name" value="CYCLIN"/>
    <property type="match status" value="2"/>
</dbReference>
<dbReference type="Proteomes" id="UP001201812">
    <property type="component" value="Unassembled WGS sequence"/>
</dbReference>
<dbReference type="SUPFAM" id="SSF47954">
    <property type="entry name" value="Cyclin-like"/>
    <property type="match status" value="2"/>
</dbReference>
<proteinExistence type="inferred from homology"/>
<sequence length="369" mass="42164">MDHARLSGAKRREGGRSRARPAGPRQSFFLQHHRINCKMAREKTNEVLRMAVNRKRKQCADKNDSILVERSLNVNGHAMKKSLEEPMQRNPCFGGATFLLSVDLASDINNYLRSLENKNELSEDFLDSKHSLVDGRMRKTLVNWLVQLQLRFSLIDETLSLAVWILDRSLIHLNTSVHKDNLQLVGATSMFIAAKFEEIQFPSADDFVYIAESSFTKRDIFRMEYKILRAISFKCAMSHSIQFLRCYRCHMGLNKTVYNLAKFISDVALVEYSLAHYKSSITAAAAIFLAAHILHVHIQWNRYSDEIGMDTASIALIASRFVHPLLDLSDPNGKFLGLQLKYQKSPIIPFSHAQKTRLIKLESNPTCYA</sequence>
<gene>
    <name evidence="8" type="ORF">DdX_03606</name>
</gene>
<dbReference type="GO" id="GO:0051301">
    <property type="term" value="P:cell division"/>
    <property type="evidence" value="ECO:0007669"/>
    <property type="project" value="UniProtKB-KW"/>
</dbReference>
<evidence type="ECO:0000256" key="4">
    <source>
        <dbReference type="RuleBase" id="RU000383"/>
    </source>
</evidence>
<dbReference type="Pfam" id="PF02984">
    <property type="entry name" value="Cyclin_C"/>
    <property type="match status" value="1"/>
</dbReference>
<feature type="domain" description="Cyclin-like" evidence="6">
    <location>
        <begin position="242"/>
        <end position="323"/>
    </location>
</feature>
<name>A0AAD4RB62_9BILA</name>
<reference evidence="8" key="1">
    <citation type="submission" date="2022-01" db="EMBL/GenBank/DDBJ databases">
        <title>Genome Sequence Resource for Two Populations of Ditylenchus destructor, the Migratory Endoparasitic Phytonematode.</title>
        <authorList>
            <person name="Zhang H."/>
            <person name="Lin R."/>
            <person name="Xie B."/>
        </authorList>
    </citation>
    <scope>NUCLEOTIDE SEQUENCE</scope>
    <source>
        <strain evidence="8">BazhouSP</strain>
    </source>
</reference>
<dbReference type="InterPro" id="IPR004367">
    <property type="entry name" value="Cyclin_C-dom"/>
</dbReference>
<dbReference type="FunFam" id="1.10.472.10:FF:000001">
    <property type="entry name" value="G2/mitotic-specific cyclin"/>
    <property type="match status" value="1"/>
</dbReference>